<reference evidence="1" key="1">
    <citation type="submission" date="2021-02" db="EMBL/GenBank/DDBJ databases">
        <authorList>
            <person name="Dougan E. K."/>
            <person name="Rhodes N."/>
            <person name="Thang M."/>
            <person name="Chan C."/>
        </authorList>
    </citation>
    <scope>NUCLEOTIDE SEQUENCE</scope>
</reference>
<name>A0A812NCW7_9DINO</name>
<dbReference type="Proteomes" id="UP000604046">
    <property type="component" value="Unassembled WGS sequence"/>
</dbReference>
<keyword evidence="2" id="KW-1185">Reference proteome</keyword>
<dbReference type="AlphaFoldDB" id="A0A812NCW7"/>
<sequence>MPPPSMTLAHSIVALAESRAEVIQREIAEEYMDYLVTVTAHRDQWRSTVRRMGHQPIAVRMARGFEMRLLRDSYEHAELFNLLQAYGYRLCGDKRVEDMVLAFLQGEESTAIFTLQIPRKLLLENPSAV</sequence>
<organism evidence="1 2">
    <name type="scientific">Symbiodinium natans</name>
    <dbReference type="NCBI Taxonomy" id="878477"/>
    <lineage>
        <taxon>Eukaryota</taxon>
        <taxon>Sar</taxon>
        <taxon>Alveolata</taxon>
        <taxon>Dinophyceae</taxon>
        <taxon>Suessiales</taxon>
        <taxon>Symbiodiniaceae</taxon>
        <taxon>Symbiodinium</taxon>
    </lineage>
</organism>
<accession>A0A812NCW7</accession>
<evidence type="ECO:0000313" key="2">
    <source>
        <dbReference type="Proteomes" id="UP000604046"/>
    </source>
</evidence>
<proteinExistence type="predicted"/>
<protein>
    <submittedName>
        <fullName evidence="1">Uncharacterized protein</fullName>
    </submittedName>
</protein>
<comment type="caution">
    <text evidence="1">The sequence shown here is derived from an EMBL/GenBank/DDBJ whole genome shotgun (WGS) entry which is preliminary data.</text>
</comment>
<gene>
    <name evidence="1" type="ORF">SNAT2548_LOCUS16309</name>
</gene>
<dbReference type="EMBL" id="CAJNDS010002079">
    <property type="protein sequence ID" value="CAE7310444.1"/>
    <property type="molecule type" value="Genomic_DNA"/>
</dbReference>
<evidence type="ECO:0000313" key="1">
    <source>
        <dbReference type="EMBL" id="CAE7310444.1"/>
    </source>
</evidence>